<comment type="caution">
    <text evidence="2">The sequence shown here is derived from an EMBL/GenBank/DDBJ whole genome shotgun (WGS) entry which is preliminary data.</text>
</comment>
<proteinExistence type="predicted"/>
<dbReference type="AlphaFoldDB" id="A0A9P9G898"/>
<evidence type="ECO:0000313" key="3">
    <source>
        <dbReference type="Proteomes" id="UP000736672"/>
    </source>
</evidence>
<feature type="coiled-coil region" evidence="1">
    <location>
        <begin position="198"/>
        <end position="225"/>
    </location>
</feature>
<reference evidence="2" key="1">
    <citation type="journal article" date="2021" name="Nat. Commun.">
        <title>Genetic determinants of endophytism in the Arabidopsis root mycobiome.</title>
        <authorList>
            <person name="Mesny F."/>
            <person name="Miyauchi S."/>
            <person name="Thiergart T."/>
            <person name="Pickel B."/>
            <person name="Atanasova L."/>
            <person name="Karlsson M."/>
            <person name="Huettel B."/>
            <person name="Barry K.W."/>
            <person name="Haridas S."/>
            <person name="Chen C."/>
            <person name="Bauer D."/>
            <person name="Andreopoulos W."/>
            <person name="Pangilinan J."/>
            <person name="LaButti K."/>
            <person name="Riley R."/>
            <person name="Lipzen A."/>
            <person name="Clum A."/>
            <person name="Drula E."/>
            <person name="Henrissat B."/>
            <person name="Kohler A."/>
            <person name="Grigoriev I.V."/>
            <person name="Martin F.M."/>
            <person name="Hacquard S."/>
        </authorList>
    </citation>
    <scope>NUCLEOTIDE SEQUENCE</scope>
    <source>
        <strain evidence="2">FSSC 5 MPI-SDFR-AT-0091</strain>
    </source>
</reference>
<evidence type="ECO:0000256" key="1">
    <source>
        <dbReference type="SAM" id="Coils"/>
    </source>
</evidence>
<sequence>MGKDYHKRVSDLESRLTSIREDSDTCSSSTLNDQFRAQRNLARATGRAMSTLKALIQHLGSSQPSSMANLVLEDMKSAWFNVYSCGEACCSCAREHRESLLSHGDDLRKWSKEAKLVEEELHLSLRTVQNDVASETTSLRRYLEEMEVAKNAVDETSRDNMEVKRKCFEVHEWTATFPTAWDFEQKLQIALQARARSLKQAEANLEKSRMRVNKAETKLDGHKTRVEILSTLTQKVAGIQAKGYALSRRYRAIAQDVADTSSTMNSLKAAYREAVDLANMMSNGVFKLESAKYLLGIIDAALDDSTLVDELADMIHFMEYRYDSSGRIHGIVTPAHPYGLLNGVQKKLRGQQLRIVPPRGFNMYPIRDMNTKSLAALHIDMMRSILVTLDRDEHRLVRVSPCRVGRGELTDMLRYHIRMTWGDTLEGDY</sequence>
<dbReference type="Proteomes" id="UP000736672">
    <property type="component" value="Unassembled WGS sequence"/>
</dbReference>
<protein>
    <submittedName>
        <fullName evidence="2">Uncharacterized protein</fullName>
    </submittedName>
</protein>
<dbReference type="OrthoDB" id="5038679at2759"/>
<evidence type="ECO:0000313" key="2">
    <source>
        <dbReference type="EMBL" id="KAH7234038.1"/>
    </source>
</evidence>
<dbReference type="EMBL" id="JAGTJS010000027">
    <property type="protein sequence ID" value="KAH7234038.1"/>
    <property type="molecule type" value="Genomic_DNA"/>
</dbReference>
<name>A0A9P9G898_FUSSL</name>
<feature type="coiled-coil region" evidence="1">
    <location>
        <begin position="139"/>
        <end position="166"/>
    </location>
</feature>
<organism evidence="2 3">
    <name type="scientific">Fusarium solani</name>
    <name type="common">Filamentous fungus</name>
    <dbReference type="NCBI Taxonomy" id="169388"/>
    <lineage>
        <taxon>Eukaryota</taxon>
        <taxon>Fungi</taxon>
        <taxon>Dikarya</taxon>
        <taxon>Ascomycota</taxon>
        <taxon>Pezizomycotina</taxon>
        <taxon>Sordariomycetes</taxon>
        <taxon>Hypocreomycetidae</taxon>
        <taxon>Hypocreales</taxon>
        <taxon>Nectriaceae</taxon>
        <taxon>Fusarium</taxon>
        <taxon>Fusarium solani species complex</taxon>
    </lineage>
</organism>
<accession>A0A9P9G898</accession>
<gene>
    <name evidence="2" type="ORF">B0J15DRAFT_517334</name>
</gene>
<keyword evidence="1" id="KW-0175">Coiled coil</keyword>
<keyword evidence="3" id="KW-1185">Reference proteome</keyword>